<evidence type="ECO:0000313" key="2">
    <source>
        <dbReference type="EMBL" id="CAB4551161.1"/>
    </source>
</evidence>
<accession>A0A6J6MM35</accession>
<evidence type="ECO:0000256" key="1">
    <source>
        <dbReference type="SAM" id="Phobius"/>
    </source>
</evidence>
<feature type="transmembrane region" description="Helical" evidence="1">
    <location>
        <begin position="30"/>
        <end position="58"/>
    </location>
</feature>
<evidence type="ECO:0000313" key="4">
    <source>
        <dbReference type="EMBL" id="CAB4572528.1"/>
    </source>
</evidence>
<gene>
    <name evidence="2" type="ORF">UFOPK1495_00880</name>
    <name evidence="3" type="ORF">UFOPK1603_00181</name>
    <name evidence="4" type="ORF">UFOPK1711_00594</name>
    <name evidence="5" type="ORF">UFOPK2143_00064</name>
    <name evidence="6" type="ORF">UFOPK2350_00497</name>
</gene>
<reference evidence="6" key="1">
    <citation type="submission" date="2020-05" db="EMBL/GenBank/DDBJ databases">
        <authorList>
            <person name="Chiriac C."/>
            <person name="Salcher M."/>
            <person name="Ghai R."/>
            <person name="Kavagutti S V."/>
        </authorList>
    </citation>
    <scope>NUCLEOTIDE SEQUENCE</scope>
</reference>
<evidence type="ECO:0000313" key="5">
    <source>
        <dbReference type="EMBL" id="CAB4633470.1"/>
    </source>
</evidence>
<evidence type="ECO:0000313" key="3">
    <source>
        <dbReference type="EMBL" id="CAB4555594.1"/>
    </source>
</evidence>
<dbReference type="EMBL" id="CAEZTG010000008">
    <property type="protein sequence ID" value="CAB4555594.1"/>
    <property type="molecule type" value="Genomic_DNA"/>
</dbReference>
<proteinExistence type="predicted"/>
<keyword evidence="1" id="KW-1133">Transmembrane helix</keyword>
<dbReference type="EMBL" id="CAEZVV010000002">
    <property type="protein sequence ID" value="CAB4633470.1"/>
    <property type="molecule type" value="Genomic_DNA"/>
</dbReference>
<keyword evidence="1" id="KW-0812">Transmembrane</keyword>
<dbReference type="AlphaFoldDB" id="A0A6J6MM35"/>
<keyword evidence="1" id="KW-0472">Membrane</keyword>
<dbReference type="EMBL" id="CAEZXE010000029">
    <property type="protein sequence ID" value="CAB4673473.1"/>
    <property type="molecule type" value="Genomic_DNA"/>
</dbReference>
<name>A0A6J6MM35_9ZZZZ</name>
<dbReference type="EMBL" id="CAEZTR010000025">
    <property type="protein sequence ID" value="CAB4572528.1"/>
    <property type="molecule type" value="Genomic_DNA"/>
</dbReference>
<organism evidence="6">
    <name type="scientific">freshwater metagenome</name>
    <dbReference type="NCBI Taxonomy" id="449393"/>
    <lineage>
        <taxon>unclassified sequences</taxon>
        <taxon>metagenomes</taxon>
        <taxon>ecological metagenomes</taxon>
    </lineage>
</organism>
<evidence type="ECO:0000313" key="6">
    <source>
        <dbReference type="EMBL" id="CAB4673473.1"/>
    </source>
</evidence>
<protein>
    <submittedName>
        <fullName evidence="6">Unannotated protein</fullName>
    </submittedName>
</protein>
<dbReference type="EMBL" id="CAEZSU010000081">
    <property type="protein sequence ID" value="CAB4551161.1"/>
    <property type="molecule type" value="Genomic_DNA"/>
</dbReference>
<sequence>MSLVTASNQWQPIYGDDIGPTTSERIRSGVGLGVVLVILGTALAAGLALSVVVLFGLFGASIG</sequence>